<feature type="compositionally biased region" description="Low complexity" evidence="1">
    <location>
        <begin position="13"/>
        <end position="36"/>
    </location>
</feature>
<proteinExistence type="predicted"/>
<feature type="region of interest" description="Disordered" evidence="1">
    <location>
        <begin position="384"/>
        <end position="424"/>
    </location>
</feature>
<feature type="region of interest" description="Disordered" evidence="1">
    <location>
        <begin position="796"/>
        <end position="827"/>
    </location>
</feature>
<feature type="compositionally biased region" description="Basic and acidic residues" evidence="1">
    <location>
        <begin position="535"/>
        <end position="568"/>
    </location>
</feature>
<feature type="compositionally biased region" description="Low complexity" evidence="1">
    <location>
        <begin position="711"/>
        <end position="720"/>
    </location>
</feature>
<feature type="region of interest" description="Disordered" evidence="1">
    <location>
        <begin position="135"/>
        <end position="205"/>
    </location>
</feature>
<sequence>MFHPFEGFDLGPASGSGSTSTSSASGSGSGSASTGAQRPYLGVDDESLQRQQQNYEEEDEESDDMNTMEPDDPDQDDQEDDEEEEEQEEEEDEDEDEDAETYYSFAEDVELPGMDLDLGLGLGLGQTIIGGEEAAGGVVVSEEEEEEDEDEEVIVFTGSGAERNRAGGEEEEEAGDEQHEDDDEENDGEGEEQTPTTALQADYAGFRERLDSALERLRSPSPLVPEFAGSVSGGVGGSSGGLHRLPTPSIPSPPLEFAYRSQLPTLPIPPSHLELAHASRSRARPTPTIPPPRLELAYGSRRGAGPAPSSSNGFGSSSANEFNYGFNGSFSGRLSGSGSSSFNESGSTSSNSNTHIPSFGTALREIQREDTRERETAQFLAALFGAATEEAEGDRGEEERRSDGGGRLNEHARPFSSLSGTHETDVPATNHQGSQAYLNRNETLAQRTTRARISNAATLNDNASLMASIERQVSQATAVLSAQARAARAPDSGYRHLPAPRMRPPPSDGGWNAYSDMAERRRNEARQRELARAIVRERERQREGERGREAEMQSQREAEMQNQRERARNLPMSFNLRESENSVPARRNFFDPTPVPGSLVRRMQTGLSSTNSTSTSASASASASGVNPGATQPQIQRRVISADQRAALMAGAWDDSRITVTRIADGSGTSRAPSGPPTLPPLAMDSISSDDEYDGWIRDLELRRRSRAVARLSADADASVTRNTERGPNSGDGSMHGGINATDNNASMVSAGSSTNSGTSTNPPATFSSSSSSVPIRVDHTPPSPLLTELHQLLAPSSSSATTTTTTNVNNASSNSFTPTHRATSHDMSYFPIPRSNPPQINPNSFSWEREPPVDRAFQAILNYEGNGTFTVTPMEIESPPPPPQQQQSQSQPRPQVQPQQQRARPTMPRTQTSSEWTRIGNEWGPVGSFGRAEEENQVQSDRDQTVANSQSNDCTFLLTLKACSVFY</sequence>
<feature type="compositionally biased region" description="Low complexity" evidence="1">
    <location>
        <begin position="750"/>
        <end position="773"/>
    </location>
</feature>
<feature type="compositionally biased region" description="Low complexity" evidence="1">
    <location>
        <begin position="886"/>
        <end position="906"/>
    </location>
</feature>
<feature type="compositionally biased region" description="Acidic residues" evidence="1">
    <location>
        <begin position="141"/>
        <end position="153"/>
    </location>
</feature>
<feature type="region of interest" description="Disordered" evidence="1">
    <location>
        <begin position="221"/>
        <end position="249"/>
    </location>
</feature>
<dbReference type="AlphaFoldDB" id="A0A5C3LQT7"/>
<feature type="region of interest" description="Disordered" evidence="1">
    <location>
        <begin position="871"/>
        <end position="949"/>
    </location>
</feature>
<feature type="compositionally biased region" description="Low complexity" evidence="1">
    <location>
        <begin position="608"/>
        <end position="624"/>
    </location>
</feature>
<feature type="region of interest" description="Disordered" evidence="1">
    <location>
        <begin position="535"/>
        <end position="635"/>
    </location>
</feature>
<dbReference type="EMBL" id="ML213629">
    <property type="protein sequence ID" value="TFK34678.1"/>
    <property type="molecule type" value="Genomic_DNA"/>
</dbReference>
<feature type="compositionally biased region" description="Basic and acidic residues" evidence="1">
    <location>
        <begin position="393"/>
        <end position="413"/>
    </location>
</feature>
<feature type="region of interest" description="Disordered" evidence="1">
    <location>
        <begin position="270"/>
        <end position="359"/>
    </location>
</feature>
<evidence type="ECO:0000313" key="2">
    <source>
        <dbReference type="EMBL" id="TFK34678.1"/>
    </source>
</evidence>
<feature type="region of interest" description="Disordered" evidence="1">
    <location>
        <begin position="664"/>
        <end position="686"/>
    </location>
</feature>
<dbReference type="Proteomes" id="UP000308652">
    <property type="component" value="Unassembled WGS sequence"/>
</dbReference>
<reference evidence="2 3" key="1">
    <citation type="journal article" date="2019" name="Nat. Ecol. Evol.">
        <title>Megaphylogeny resolves global patterns of mushroom evolution.</title>
        <authorList>
            <person name="Varga T."/>
            <person name="Krizsan K."/>
            <person name="Foldi C."/>
            <person name="Dima B."/>
            <person name="Sanchez-Garcia M."/>
            <person name="Sanchez-Ramirez S."/>
            <person name="Szollosi G.J."/>
            <person name="Szarkandi J.G."/>
            <person name="Papp V."/>
            <person name="Albert L."/>
            <person name="Andreopoulos W."/>
            <person name="Angelini C."/>
            <person name="Antonin V."/>
            <person name="Barry K.W."/>
            <person name="Bougher N.L."/>
            <person name="Buchanan P."/>
            <person name="Buyck B."/>
            <person name="Bense V."/>
            <person name="Catcheside P."/>
            <person name="Chovatia M."/>
            <person name="Cooper J."/>
            <person name="Damon W."/>
            <person name="Desjardin D."/>
            <person name="Finy P."/>
            <person name="Geml J."/>
            <person name="Haridas S."/>
            <person name="Hughes K."/>
            <person name="Justo A."/>
            <person name="Karasinski D."/>
            <person name="Kautmanova I."/>
            <person name="Kiss B."/>
            <person name="Kocsube S."/>
            <person name="Kotiranta H."/>
            <person name="LaButti K.M."/>
            <person name="Lechner B.E."/>
            <person name="Liimatainen K."/>
            <person name="Lipzen A."/>
            <person name="Lukacs Z."/>
            <person name="Mihaltcheva S."/>
            <person name="Morgado L.N."/>
            <person name="Niskanen T."/>
            <person name="Noordeloos M.E."/>
            <person name="Ohm R.A."/>
            <person name="Ortiz-Santana B."/>
            <person name="Ovrebo C."/>
            <person name="Racz N."/>
            <person name="Riley R."/>
            <person name="Savchenko A."/>
            <person name="Shiryaev A."/>
            <person name="Soop K."/>
            <person name="Spirin V."/>
            <person name="Szebenyi C."/>
            <person name="Tomsovsky M."/>
            <person name="Tulloss R.E."/>
            <person name="Uehling J."/>
            <person name="Grigoriev I.V."/>
            <person name="Vagvolgyi C."/>
            <person name="Papp T."/>
            <person name="Martin F.M."/>
            <person name="Miettinen O."/>
            <person name="Hibbett D.S."/>
            <person name="Nagy L.G."/>
        </authorList>
    </citation>
    <scope>NUCLEOTIDE SEQUENCE [LARGE SCALE GENOMIC DNA]</scope>
    <source>
        <strain evidence="2 3">CBS 166.37</strain>
    </source>
</reference>
<evidence type="ECO:0000256" key="1">
    <source>
        <dbReference type="SAM" id="MobiDB-lite"/>
    </source>
</evidence>
<feature type="compositionally biased region" description="Acidic residues" evidence="1">
    <location>
        <begin position="55"/>
        <end position="100"/>
    </location>
</feature>
<organism evidence="2 3">
    <name type="scientific">Crucibulum laeve</name>
    <dbReference type="NCBI Taxonomy" id="68775"/>
    <lineage>
        <taxon>Eukaryota</taxon>
        <taxon>Fungi</taxon>
        <taxon>Dikarya</taxon>
        <taxon>Basidiomycota</taxon>
        <taxon>Agaricomycotina</taxon>
        <taxon>Agaricomycetes</taxon>
        <taxon>Agaricomycetidae</taxon>
        <taxon>Agaricales</taxon>
        <taxon>Agaricineae</taxon>
        <taxon>Nidulariaceae</taxon>
        <taxon>Crucibulum</taxon>
    </lineage>
</organism>
<feature type="compositionally biased region" description="Acidic residues" evidence="1">
    <location>
        <begin position="169"/>
        <end position="192"/>
    </location>
</feature>
<gene>
    <name evidence="2" type="ORF">BDQ12DRAFT_361610</name>
</gene>
<feature type="region of interest" description="Disordered" evidence="1">
    <location>
        <begin position="490"/>
        <end position="509"/>
    </location>
</feature>
<feature type="compositionally biased region" description="Low complexity" evidence="1">
    <location>
        <begin position="797"/>
        <end position="818"/>
    </location>
</feature>
<protein>
    <submittedName>
        <fullName evidence="2">Uncharacterized protein</fullName>
    </submittedName>
</protein>
<feature type="region of interest" description="Disordered" evidence="1">
    <location>
        <begin position="711"/>
        <end position="784"/>
    </location>
</feature>
<feature type="region of interest" description="Disordered" evidence="1">
    <location>
        <begin position="1"/>
        <end position="104"/>
    </location>
</feature>
<feature type="compositionally biased region" description="Low complexity" evidence="1">
    <location>
        <begin position="303"/>
        <end position="353"/>
    </location>
</feature>
<accession>A0A5C3LQT7</accession>
<name>A0A5C3LQT7_9AGAR</name>
<keyword evidence="3" id="KW-1185">Reference proteome</keyword>
<feature type="compositionally biased region" description="Gly residues" evidence="1">
    <location>
        <begin position="231"/>
        <end position="240"/>
    </location>
</feature>
<evidence type="ECO:0000313" key="3">
    <source>
        <dbReference type="Proteomes" id="UP000308652"/>
    </source>
</evidence>